<evidence type="ECO:0000256" key="3">
    <source>
        <dbReference type="ARBA" id="ARBA00023274"/>
    </source>
</evidence>
<dbReference type="SUPFAM" id="SSF50104">
    <property type="entry name" value="Translation proteins SH3-like domain"/>
    <property type="match status" value="1"/>
</dbReference>
<keyword evidence="2 5" id="KW-0689">Ribosomal protein</keyword>
<reference evidence="5" key="1">
    <citation type="submission" date="2018-06" db="EMBL/GenBank/DDBJ databases">
        <authorList>
            <person name="Zhirakovskaya E."/>
        </authorList>
    </citation>
    <scope>NUCLEOTIDE SEQUENCE</scope>
</reference>
<dbReference type="GO" id="GO:1990904">
    <property type="term" value="C:ribonucleoprotein complex"/>
    <property type="evidence" value="ECO:0007669"/>
    <property type="project" value="UniProtKB-KW"/>
</dbReference>
<dbReference type="PROSITE" id="PS01108">
    <property type="entry name" value="RIBOSOMAL_L24"/>
    <property type="match status" value="1"/>
</dbReference>
<dbReference type="NCBIfam" id="TIGR01079">
    <property type="entry name" value="rplX_bact"/>
    <property type="match status" value="1"/>
</dbReference>
<keyword evidence="3" id="KW-0687">Ribonucleoprotein</keyword>
<proteinExistence type="inferred from homology"/>
<dbReference type="InterPro" id="IPR057264">
    <property type="entry name" value="Ribosomal_uL24_C"/>
</dbReference>
<evidence type="ECO:0000256" key="2">
    <source>
        <dbReference type="ARBA" id="ARBA00022980"/>
    </source>
</evidence>
<dbReference type="GO" id="GO:0005840">
    <property type="term" value="C:ribosome"/>
    <property type="evidence" value="ECO:0007669"/>
    <property type="project" value="UniProtKB-KW"/>
</dbReference>
<dbReference type="GO" id="GO:0003735">
    <property type="term" value="F:structural constituent of ribosome"/>
    <property type="evidence" value="ECO:0007669"/>
    <property type="project" value="InterPro"/>
</dbReference>
<dbReference type="HAMAP" id="MF_01326_B">
    <property type="entry name" value="Ribosomal_uL24_B"/>
    <property type="match status" value="1"/>
</dbReference>
<dbReference type="AlphaFoldDB" id="A0A3B0VDL3"/>
<feature type="domain" description="KOW" evidence="4">
    <location>
        <begin position="2"/>
        <end position="29"/>
    </location>
</feature>
<dbReference type="GO" id="GO:0003723">
    <property type="term" value="F:RNA binding"/>
    <property type="evidence" value="ECO:0007669"/>
    <property type="project" value="InterPro"/>
</dbReference>
<dbReference type="InterPro" id="IPR003256">
    <property type="entry name" value="Ribosomal_uL24"/>
</dbReference>
<evidence type="ECO:0000313" key="5">
    <source>
        <dbReference type="EMBL" id="VAW29934.1"/>
    </source>
</evidence>
<organism evidence="5">
    <name type="scientific">hydrothermal vent metagenome</name>
    <dbReference type="NCBI Taxonomy" id="652676"/>
    <lineage>
        <taxon>unclassified sequences</taxon>
        <taxon>metagenomes</taxon>
        <taxon>ecological metagenomes</taxon>
    </lineage>
</organism>
<dbReference type="Gene3D" id="2.30.30.30">
    <property type="match status" value="1"/>
</dbReference>
<dbReference type="GO" id="GO:0006412">
    <property type="term" value="P:translation"/>
    <property type="evidence" value="ECO:0007669"/>
    <property type="project" value="InterPro"/>
</dbReference>
<accession>A0A3B0VDL3</accession>
<dbReference type="Pfam" id="PF00467">
    <property type="entry name" value="KOW"/>
    <property type="match status" value="1"/>
</dbReference>
<protein>
    <submittedName>
        <fullName evidence="5">LSU ribosomal protein L24p (L26e)</fullName>
    </submittedName>
</protein>
<dbReference type="InterPro" id="IPR014722">
    <property type="entry name" value="Rib_uL2_dom2"/>
</dbReference>
<name>A0A3B0VDL3_9ZZZZ</name>
<gene>
    <name evidence="5" type="ORF">MNBD_BACTEROID07-569</name>
</gene>
<comment type="similarity">
    <text evidence="1">Belongs to the universal ribosomal protein uL24 family.</text>
</comment>
<dbReference type="InterPro" id="IPR005824">
    <property type="entry name" value="KOW"/>
</dbReference>
<dbReference type="InterPro" id="IPR005825">
    <property type="entry name" value="Ribosomal_uL24_CS"/>
</dbReference>
<dbReference type="CDD" id="cd06089">
    <property type="entry name" value="KOW_RPL26"/>
    <property type="match status" value="1"/>
</dbReference>
<dbReference type="EMBL" id="UOET01000446">
    <property type="protein sequence ID" value="VAW29934.1"/>
    <property type="molecule type" value="Genomic_DNA"/>
</dbReference>
<dbReference type="InterPro" id="IPR008991">
    <property type="entry name" value="Translation_prot_SH3-like_sf"/>
</dbReference>
<evidence type="ECO:0000259" key="4">
    <source>
        <dbReference type="SMART" id="SM00739"/>
    </source>
</evidence>
<dbReference type="PANTHER" id="PTHR12903">
    <property type="entry name" value="MITOCHONDRIAL RIBOSOMAL PROTEIN L24"/>
    <property type="match status" value="1"/>
</dbReference>
<sequence>MKIKKNDKVQVIAGKDKGKSGVILRVLPNEGRVVVEGIAIAKRHTKGARGEVGRIVERPQSIHASNVMLIDPETKKPTRIRIEKKDNARVRIAVKSGKKLA</sequence>
<dbReference type="Pfam" id="PF17136">
    <property type="entry name" value="ribosomal_L24"/>
    <property type="match status" value="1"/>
</dbReference>
<dbReference type="InterPro" id="IPR041988">
    <property type="entry name" value="Ribosomal_uL24_KOW"/>
</dbReference>
<evidence type="ECO:0000256" key="1">
    <source>
        <dbReference type="ARBA" id="ARBA00010618"/>
    </source>
</evidence>
<dbReference type="SMART" id="SM00739">
    <property type="entry name" value="KOW"/>
    <property type="match status" value="1"/>
</dbReference>